<dbReference type="InterPro" id="IPR011545">
    <property type="entry name" value="DEAD/DEAH_box_helicase_dom"/>
</dbReference>
<evidence type="ECO:0000259" key="12">
    <source>
        <dbReference type="PROSITE" id="PS51194"/>
    </source>
</evidence>
<keyword evidence="2" id="KW-0547">Nucleotide-binding</keyword>
<accession>A0A7S3C7M7</accession>
<dbReference type="InterPro" id="IPR014001">
    <property type="entry name" value="Helicase_ATP-bd"/>
</dbReference>
<feature type="compositionally biased region" description="Basic and acidic residues" evidence="10">
    <location>
        <begin position="1"/>
        <end position="10"/>
    </location>
</feature>
<feature type="compositionally biased region" description="Basic residues" evidence="10">
    <location>
        <begin position="522"/>
        <end position="540"/>
    </location>
</feature>
<feature type="domain" description="Helicase C-terminal" evidence="12">
    <location>
        <begin position="271"/>
        <end position="449"/>
    </location>
</feature>
<keyword evidence="6" id="KW-0694">RNA-binding</keyword>
<dbReference type="CDD" id="cd18787">
    <property type="entry name" value="SF2_C_DEAD"/>
    <property type="match status" value="1"/>
</dbReference>
<feature type="domain" description="DEAD-box RNA helicase Q" evidence="13">
    <location>
        <begin position="19"/>
        <end position="47"/>
    </location>
</feature>
<dbReference type="Proteomes" id="UP001472866">
    <property type="component" value="Chromosome 02"/>
</dbReference>
<dbReference type="GO" id="GO:0003723">
    <property type="term" value="F:RNA binding"/>
    <property type="evidence" value="ECO:0007669"/>
    <property type="project" value="UniProtKB-KW"/>
</dbReference>
<evidence type="ECO:0000259" key="13">
    <source>
        <dbReference type="PROSITE" id="PS51195"/>
    </source>
</evidence>
<evidence type="ECO:0000256" key="8">
    <source>
        <dbReference type="ARBA" id="ARBA00047984"/>
    </source>
</evidence>
<evidence type="ECO:0000256" key="9">
    <source>
        <dbReference type="PROSITE-ProRule" id="PRU00552"/>
    </source>
</evidence>
<keyword evidence="5" id="KW-0067">ATP-binding</keyword>
<dbReference type="PROSITE" id="PS51192">
    <property type="entry name" value="HELICASE_ATP_BIND_1"/>
    <property type="match status" value="1"/>
</dbReference>
<feature type="compositionally biased region" description="Gly residues" evidence="10">
    <location>
        <begin position="11"/>
        <end position="22"/>
    </location>
</feature>
<dbReference type="EMBL" id="HBHZ01001812">
    <property type="protein sequence ID" value="CAE0188344.1"/>
    <property type="molecule type" value="Transcribed_RNA"/>
</dbReference>
<dbReference type="AlphaFoldDB" id="A0A7S3C7M7"/>
<dbReference type="Pfam" id="PF00271">
    <property type="entry name" value="Helicase_C"/>
    <property type="match status" value="1"/>
</dbReference>
<dbReference type="PANTHER" id="PTHR47959">
    <property type="entry name" value="ATP-DEPENDENT RNA HELICASE RHLE-RELATED"/>
    <property type="match status" value="1"/>
</dbReference>
<evidence type="ECO:0000313" key="14">
    <source>
        <dbReference type="EMBL" id="CAE0188344.1"/>
    </source>
</evidence>
<dbReference type="EC" id="3.6.4.13" evidence="1"/>
<organism evidence="14">
    <name type="scientific">Chloropicon roscoffensis</name>
    <dbReference type="NCBI Taxonomy" id="1461544"/>
    <lineage>
        <taxon>Eukaryota</taxon>
        <taxon>Viridiplantae</taxon>
        <taxon>Chlorophyta</taxon>
        <taxon>Chloropicophyceae</taxon>
        <taxon>Chloropicales</taxon>
        <taxon>Chloropicaceae</taxon>
        <taxon>Chloropicon</taxon>
    </lineage>
</organism>
<comment type="similarity">
    <text evidence="7">Belongs to the DEAD box helicase family. DDX56/DBP9 subfamily.</text>
</comment>
<dbReference type="SMART" id="SM00490">
    <property type="entry name" value="HELICc"/>
    <property type="match status" value="1"/>
</dbReference>
<sequence length="554" mass="60007">MADEGSRRAGGDLGSSGTGSFGDLGLDPRLVKAGTKKGWKRPTSVQQQSIPQALKGKDVVVQAPTGSGKTASYVMPMVDGLLSNKAKGGDGWLGLVLVPTRELSEQVREEVESFLSLCGAQHLEVTSISSVSSENIKDARIGTIGDIVVSTPGQVRQILKKKDISGEALLSKLRFLVLDEADLLLSYGYEKDVEHLSVHVPQSCQCSLFCATMTDDMEKLNKLVCTNPLVLRVSSAPSEQGQASGNSSLPETIDHYKTTCKSSDKLLNLTCLLKLGLVHKKVLIFVNTIDAGYRVRLFLEHFGIKSAVLNAELPLNSRHNIIKHFNKGNFDYLIATDVDSAAKQEHQQQRQGGKIDADFGVVRGIDFQGVRTVVNFDMAKTTEGYIHRVGRTGRAGAKGSCVSLLTEGDEGFLSRLEAALGGGGSVLKPFEALTPSVVESLRYRGQDVYRAVSRAAVQEARAKELRLEILNSAKLKSHFQANPEDEVVLRHDATLSTSVPAHLKHIPRYLKEPASLLRKKNMRGRSIKKRAAGGKNKKGRSAADILKEALSSAE</sequence>
<feature type="short sequence motif" description="Q motif" evidence="9">
    <location>
        <begin position="19"/>
        <end position="47"/>
    </location>
</feature>
<evidence type="ECO:0000256" key="4">
    <source>
        <dbReference type="ARBA" id="ARBA00022806"/>
    </source>
</evidence>
<dbReference type="Gene3D" id="3.40.50.300">
    <property type="entry name" value="P-loop containing nucleotide triphosphate hydrolases"/>
    <property type="match status" value="2"/>
</dbReference>
<dbReference type="InterPro" id="IPR027417">
    <property type="entry name" value="P-loop_NTPase"/>
</dbReference>
<protein>
    <recommendedName>
        <fullName evidence="1">RNA helicase</fullName>
        <ecNumber evidence="1">3.6.4.13</ecNumber>
    </recommendedName>
</protein>
<gene>
    <name evidence="14" type="ORF">CROS1456_LOCUS1413</name>
    <name evidence="15" type="ORF">HKI87_02g11240</name>
</gene>
<comment type="catalytic activity">
    <reaction evidence="8">
        <text>ATP + H2O = ADP + phosphate + H(+)</text>
        <dbReference type="Rhea" id="RHEA:13065"/>
        <dbReference type="ChEBI" id="CHEBI:15377"/>
        <dbReference type="ChEBI" id="CHEBI:15378"/>
        <dbReference type="ChEBI" id="CHEBI:30616"/>
        <dbReference type="ChEBI" id="CHEBI:43474"/>
        <dbReference type="ChEBI" id="CHEBI:456216"/>
        <dbReference type="EC" id="3.6.4.13"/>
    </reaction>
</comment>
<dbReference type="PROSITE" id="PS51195">
    <property type="entry name" value="Q_MOTIF"/>
    <property type="match status" value="1"/>
</dbReference>
<evidence type="ECO:0000256" key="1">
    <source>
        <dbReference type="ARBA" id="ARBA00012552"/>
    </source>
</evidence>
<dbReference type="InterPro" id="IPR050079">
    <property type="entry name" value="DEAD_box_RNA_helicase"/>
</dbReference>
<dbReference type="SMART" id="SM00487">
    <property type="entry name" value="DEXDc"/>
    <property type="match status" value="1"/>
</dbReference>
<reference evidence="14" key="1">
    <citation type="submission" date="2021-01" db="EMBL/GenBank/DDBJ databases">
        <authorList>
            <person name="Corre E."/>
            <person name="Pelletier E."/>
            <person name="Niang G."/>
            <person name="Scheremetjew M."/>
            <person name="Finn R."/>
            <person name="Kale V."/>
            <person name="Holt S."/>
            <person name="Cochrane G."/>
            <person name="Meng A."/>
            <person name="Brown T."/>
            <person name="Cohen L."/>
        </authorList>
    </citation>
    <scope>NUCLEOTIDE SEQUENCE</scope>
    <source>
        <strain evidence="14">RCC1871</strain>
    </source>
</reference>
<feature type="region of interest" description="Disordered" evidence="10">
    <location>
        <begin position="522"/>
        <end position="543"/>
    </location>
</feature>
<dbReference type="PANTHER" id="PTHR47959:SF21">
    <property type="entry name" value="DEAD-BOX HELICASE 56"/>
    <property type="match status" value="1"/>
</dbReference>
<evidence type="ECO:0000313" key="16">
    <source>
        <dbReference type="Proteomes" id="UP001472866"/>
    </source>
</evidence>
<feature type="domain" description="Helicase ATP-binding" evidence="11">
    <location>
        <begin position="50"/>
        <end position="231"/>
    </location>
</feature>
<dbReference type="EMBL" id="CP151502">
    <property type="protein sequence ID" value="WZN59598.1"/>
    <property type="molecule type" value="Genomic_DNA"/>
</dbReference>
<dbReference type="Pfam" id="PF00270">
    <property type="entry name" value="DEAD"/>
    <property type="match status" value="1"/>
</dbReference>
<dbReference type="InterPro" id="IPR014014">
    <property type="entry name" value="RNA_helicase_DEAD_Q_motif"/>
</dbReference>
<evidence type="ECO:0000259" key="11">
    <source>
        <dbReference type="PROSITE" id="PS51192"/>
    </source>
</evidence>
<keyword evidence="16" id="KW-1185">Reference proteome</keyword>
<evidence type="ECO:0000256" key="6">
    <source>
        <dbReference type="ARBA" id="ARBA00022884"/>
    </source>
</evidence>
<reference evidence="15 16" key="2">
    <citation type="submission" date="2024-03" db="EMBL/GenBank/DDBJ databases">
        <title>Complete genome sequence of the green alga Chloropicon roscoffensis RCC1871.</title>
        <authorList>
            <person name="Lemieux C."/>
            <person name="Pombert J.-F."/>
            <person name="Otis C."/>
            <person name="Turmel M."/>
        </authorList>
    </citation>
    <scope>NUCLEOTIDE SEQUENCE [LARGE SCALE GENOMIC DNA]</scope>
    <source>
        <strain evidence="15 16">RCC1871</strain>
    </source>
</reference>
<dbReference type="GO" id="GO:0005829">
    <property type="term" value="C:cytosol"/>
    <property type="evidence" value="ECO:0007669"/>
    <property type="project" value="TreeGrafter"/>
</dbReference>
<name>A0A7S3C7M7_9CHLO</name>
<evidence type="ECO:0000256" key="5">
    <source>
        <dbReference type="ARBA" id="ARBA00022840"/>
    </source>
</evidence>
<proteinExistence type="inferred from homology"/>
<keyword evidence="3" id="KW-0378">Hydrolase</keyword>
<dbReference type="InterPro" id="IPR001650">
    <property type="entry name" value="Helicase_C-like"/>
</dbReference>
<dbReference type="PROSITE" id="PS51194">
    <property type="entry name" value="HELICASE_CTER"/>
    <property type="match status" value="1"/>
</dbReference>
<evidence type="ECO:0000256" key="7">
    <source>
        <dbReference type="ARBA" id="ARBA00038041"/>
    </source>
</evidence>
<evidence type="ECO:0000256" key="10">
    <source>
        <dbReference type="SAM" id="MobiDB-lite"/>
    </source>
</evidence>
<feature type="region of interest" description="Disordered" evidence="10">
    <location>
        <begin position="1"/>
        <end position="26"/>
    </location>
</feature>
<dbReference type="GO" id="GO:0003724">
    <property type="term" value="F:RNA helicase activity"/>
    <property type="evidence" value="ECO:0007669"/>
    <property type="project" value="UniProtKB-EC"/>
</dbReference>
<dbReference type="SUPFAM" id="SSF52540">
    <property type="entry name" value="P-loop containing nucleoside triphosphate hydrolases"/>
    <property type="match status" value="1"/>
</dbReference>
<keyword evidence="4 15" id="KW-0347">Helicase</keyword>
<evidence type="ECO:0000256" key="2">
    <source>
        <dbReference type="ARBA" id="ARBA00022741"/>
    </source>
</evidence>
<evidence type="ECO:0000313" key="15">
    <source>
        <dbReference type="EMBL" id="WZN59598.1"/>
    </source>
</evidence>
<dbReference type="GO" id="GO:0005524">
    <property type="term" value="F:ATP binding"/>
    <property type="evidence" value="ECO:0007669"/>
    <property type="project" value="UniProtKB-KW"/>
</dbReference>
<dbReference type="GO" id="GO:0016787">
    <property type="term" value="F:hydrolase activity"/>
    <property type="evidence" value="ECO:0007669"/>
    <property type="project" value="UniProtKB-KW"/>
</dbReference>
<evidence type="ECO:0000256" key="3">
    <source>
        <dbReference type="ARBA" id="ARBA00022801"/>
    </source>
</evidence>